<keyword evidence="2" id="KW-1185">Reference proteome</keyword>
<evidence type="ECO:0000313" key="1">
    <source>
        <dbReference type="EMBL" id="GJE62346.1"/>
    </source>
</evidence>
<name>A0ABQ4U6C4_9HYPH</name>
<organism evidence="1 2">
    <name type="scientific">Methylobacterium trifolii</name>
    <dbReference type="NCBI Taxonomy" id="1003092"/>
    <lineage>
        <taxon>Bacteria</taxon>
        <taxon>Pseudomonadati</taxon>
        <taxon>Pseudomonadota</taxon>
        <taxon>Alphaproteobacteria</taxon>
        <taxon>Hyphomicrobiales</taxon>
        <taxon>Methylobacteriaceae</taxon>
        <taxon>Methylobacterium</taxon>
    </lineage>
</organism>
<protein>
    <submittedName>
        <fullName evidence="1">Uncharacterized protein</fullName>
    </submittedName>
</protein>
<reference evidence="1" key="1">
    <citation type="journal article" date="2021" name="Front. Microbiol.">
        <title>Comprehensive Comparative Genomics and Phenotyping of Methylobacterium Species.</title>
        <authorList>
            <person name="Alessa O."/>
            <person name="Ogura Y."/>
            <person name="Fujitani Y."/>
            <person name="Takami H."/>
            <person name="Hayashi T."/>
            <person name="Sahin N."/>
            <person name="Tani A."/>
        </authorList>
    </citation>
    <scope>NUCLEOTIDE SEQUENCE</scope>
    <source>
        <strain evidence="1">DSM 23632</strain>
    </source>
</reference>
<sequence length="164" mass="17290">MQQDTPEIDDAARTIAENVLEAYSRQLTGVTSPQVEQTVVTRLVEAIRPQLSEGTTADIVEAANAVLAAWEQQDPNIRGPRVGAVDPTTRLVSLDLAASCAAASITGYVHHLGGSCSLAWCGSTLARVPAEAPFPVLSQAGPLVRWSSAVAGLRLPSPKPRDPR</sequence>
<dbReference type="Proteomes" id="UP001055057">
    <property type="component" value="Unassembled WGS sequence"/>
</dbReference>
<comment type="caution">
    <text evidence="1">The sequence shown here is derived from an EMBL/GenBank/DDBJ whole genome shotgun (WGS) entry which is preliminary data.</text>
</comment>
<reference evidence="1" key="2">
    <citation type="submission" date="2021-08" db="EMBL/GenBank/DDBJ databases">
        <authorList>
            <person name="Tani A."/>
            <person name="Ola A."/>
            <person name="Ogura Y."/>
            <person name="Katsura K."/>
            <person name="Hayashi T."/>
        </authorList>
    </citation>
    <scope>NUCLEOTIDE SEQUENCE</scope>
    <source>
        <strain evidence="1">DSM 23632</strain>
    </source>
</reference>
<proteinExistence type="predicted"/>
<dbReference type="EMBL" id="BPRB01000309">
    <property type="protein sequence ID" value="GJE62346.1"/>
    <property type="molecule type" value="Genomic_DNA"/>
</dbReference>
<accession>A0ABQ4U6C4</accession>
<dbReference type="RefSeq" id="WP_238184982.1">
    <property type="nucleotide sequence ID" value="NZ_BPRB01000309.1"/>
</dbReference>
<evidence type="ECO:0000313" key="2">
    <source>
        <dbReference type="Proteomes" id="UP001055057"/>
    </source>
</evidence>
<gene>
    <name evidence="1" type="ORF">MPOCJGCO_4479</name>
</gene>